<dbReference type="PRINTS" id="PR00744">
    <property type="entry name" value="GLHYDRLASE37"/>
</dbReference>
<keyword evidence="8" id="KW-1133">Transmembrane helix</keyword>
<accession>W8T237</accession>
<dbReference type="PROSITE" id="PS00928">
    <property type="entry name" value="TREHALASE_2"/>
    <property type="match status" value="1"/>
</dbReference>
<comment type="catalytic activity">
    <reaction evidence="1 7">
        <text>alpha,alpha-trehalose + H2O = alpha-D-glucose + beta-D-glucose</text>
        <dbReference type="Rhea" id="RHEA:32675"/>
        <dbReference type="ChEBI" id="CHEBI:15377"/>
        <dbReference type="ChEBI" id="CHEBI:15903"/>
        <dbReference type="ChEBI" id="CHEBI:16551"/>
        <dbReference type="ChEBI" id="CHEBI:17925"/>
        <dbReference type="EC" id="3.2.1.28"/>
    </reaction>
</comment>
<dbReference type="InterPro" id="IPR018232">
    <property type="entry name" value="Glyco_hydro_37_CS"/>
</dbReference>
<evidence type="ECO:0000256" key="1">
    <source>
        <dbReference type="ARBA" id="ARBA00001576"/>
    </source>
</evidence>
<dbReference type="SUPFAM" id="SSF48208">
    <property type="entry name" value="Six-hairpin glycosidases"/>
    <property type="match status" value="1"/>
</dbReference>
<dbReference type="GO" id="GO:0005993">
    <property type="term" value="P:trehalose catabolic process"/>
    <property type="evidence" value="ECO:0007669"/>
    <property type="project" value="TreeGrafter"/>
</dbReference>
<dbReference type="InterPro" id="IPR008928">
    <property type="entry name" value="6-hairpin_glycosidase_sf"/>
</dbReference>
<dbReference type="Gene3D" id="1.50.10.10">
    <property type="match status" value="1"/>
</dbReference>
<keyword evidence="8" id="KW-0812">Transmembrane</keyword>
<evidence type="ECO:0000256" key="4">
    <source>
        <dbReference type="ARBA" id="ARBA00019905"/>
    </source>
</evidence>
<dbReference type="Pfam" id="PF01204">
    <property type="entry name" value="Trehalase"/>
    <property type="match status" value="1"/>
</dbReference>
<evidence type="ECO:0000256" key="5">
    <source>
        <dbReference type="ARBA" id="ARBA00022801"/>
    </source>
</evidence>
<feature type="transmembrane region" description="Helical" evidence="8">
    <location>
        <begin position="43"/>
        <end position="61"/>
    </location>
</feature>
<name>W8T237_ANISI</name>
<organism evidence="9">
    <name type="scientific">Anisakis simplex</name>
    <name type="common">Herring worm</name>
    <dbReference type="NCBI Taxonomy" id="6269"/>
    <lineage>
        <taxon>Eukaryota</taxon>
        <taxon>Metazoa</taxon>
        <taxon>Ecdysozoa</taxon>
        <taxon>Nematoda</taxon>
        <taxon>Chromadorea</taxon>
        <taxon>Rhabditida</taxon>
        <taxon>Spirurina</taxon>
        <taxon>Ascaridomorpha</taxon>
        <taxon>Ascaridoidea</taxon>
        <taxon>Anisakidae</taxon>
        <taxon>Anisakis</taxon>
        <taxon>Anisakis simplex complex</taxon>
    </lineage>
</organism>
<dbReference type="GO" id="GO:0004555">
    <property type="term" value="F:alpha,alpha-trehalase activity"/>
    <property type="evidence" value="ECO:0007669"/>
    <property type="project" value="UniProtKB-EC"/>
</dbReference>
<comment type="similarity">
    <text evidence="2 7">Belongs to the glycosyl hydrolase 37 family.</text>
</comment>
<evidence type="ECO:0000256" key="6">
    <source>
        <dbReference type="ARBA" id="ARBA00023295"/>
    </source>
</evidence>
<evidence type="ECO:0000313" key="9">
    <source>
        <dbReference type="EMBL" id="AHM26079.2"/>
    </source>
</evidence>
<sequence>MYQSSKLPIYISGLSGLAMLSNVCNVDGVNASNATMRSSKRKLLLLATIAGIIIGTTIYLLQEQDEEESIAQENNNNNFNSGDNGNNMDISLWRQELLSILDEAYETIKVSLSNCQEFIGEHFNIRSFITTATSFIGQKLELLANLFESDESLDGVQPQQQSGHSQQIPIFTAFIGKRNTTSSSLPTYTSRGRSSSSHQMPIPDQVDVLSSAVEKPQFACDETNAPNYMIYCQGDLLHAVMMLDIFKDSKTFVDKPLIRDPEVVAAEFKAQFPGAITLNDREAVREFVNDNFHEEGHELEECELVDWQKEPEQLLSIKDTDLRNFALQVNLIWKRLCRTIKKEVLEHQKRHSLIYVPHEFVVPGGRFREFYYWDTYWVMKGLLASGMHQTCKKMILNFQYLVDKIGFIPNGGRVYYLRRSQPPMFIPMVYEYHMATEDDEFLLSMLNSMEKEFAFWKTHRMINVTKNGKSYAVFRYRADSNVPRPESYREDYQTAERVDRQKKRKLWRDIASAAESGWDFSSRWFANRKTMDSIETSNIIPVDLNAIMYWNMKILAHLNGALGNVERRDELNRERSKFVDTFEAVFFDDREGAWFDLNIRTGDRDDDAYPSLAVPLFTECYSTLNNHMMVDVLETLQRKGLLQFPGGVPTSLMKGTNQQWDYPNGWAPINHMIIEGLRKSNHPIMQQKAFEIANKWVNRNYQLYQKDKKMWEKYDVAKAYVRAAKGGEYENQAGFGWTNGVVLDLMVTYSKRLTVDSAERQSVARPAPQVVVNAPDTAAVIAALTLDKLIIRSLVRSLSSFLKCYP</sequence>
<keyword evidence="5 7" id="KW-0378">Hydrolase</keyword>
<dbReference type="EC" id="3.2.1.28" evidence="3 7"/>
<keyword evidence="6 7" id="KW-0326">Glycosidase</keyword>
<evidence type="ECO:0000256" key="2">
    <source>
        <dbReference type="ARBA" id="ARBA00005615"/>
    </source>
</evidence>
<dbReference type="PANTHER" id="PTHR23403">
    <property type="entry name" value="TREHALASE"/>
    <property type="match status" value="1"/>
</dbReference>
<evidence type="ECO:0000256" key="8">
    <source>
        <dbReference type="SAM" id="Phobius"/>
    </source>
</evidence>
<dbReference type="PROSITE" id="PS00927">
    <property type="entry name" value="TREHALASE_1"/>
    <property type="match status" value="1"/>
</dbReference>
<evidence type="ECO:0000256" key="7">
    <source>
        <dbReference type="RuleBase" id="RU361180"/>
    </source>
</evidence>
<dbReference type="SMR" id="W8T237"/>
<gene>
    <name evidence="9" type="primary">TRE-5AS</name>
</gene>
<proteinExistence type="inferred from homology"/>
<dbReference type="EMBL" id="KJ406711">
    <property type="protein sequence ID" value="AHM26079.2"/>
    <property type="molecule type" value="Genomic_DNA"/>
</dbReference>
<dbReference type="AlphaFoldDB" id="W8T237"/>
<reference evidence="9" key="1">
    <citation type="submission" date="2014-03" db="EMBL/GenBank/DDBJ databases">
        <title>Trehalase genes in L3 larval stage of Anisakis simplex (Nematode).</title>
        <authorList>
            <person name="Lopienska-Biernat E."/>
            <person name="Paukszto L."/>
            <person name="Zaobidna E."/>
        </authorList>
    </citation>
    <scope>NUCLEOTIDE SEQUENCE</scope>
</reference>
<evidence type="ECO:0000256" key="3">
    <source>
        <dbReference type="ARBA" id="ARBA00012757"/>
    </source>
</evidence>
<dbReference type="PANTHER" id="PTHR23403:SF1">
    <property type="entry name" value="TREHALASE"/>
    <property type="match status" value="1"/>
</dbReference>
<dbReference type="InterPro" id="IPR001661">
    <property type="entry name" value="Glyco_hydro_37"/>
</dbReference>
<protein>
    <recommendedName>
        <fullName evidence="4 7">Trehalase</fullName>
        <ecNumber evidence="3 7">3.2.1.28</ecNumber>
    </recommendedName>
    <alternativeName>
        <fullName evidence="7">Alpha-trehalose glucohydrolase</fullName>
    </alternativeName>
</protein>
<dbReference type="InterPro" id="IPR012341">
    <property type="entry name" value="6hp_glycosidase-like_sf"/>
</dbReference>
<keyword evidence="8" id="KW-0472">Membrane</keyword>